<accession>A0A367YSA1</accession>
<name>A0A367YSA1_9ACTN</name>
<reference evidence="2 3" key="1">
    <citation type="submission" date="2018-07" db="EMBL/GenBank/DDBJ databases">
        <title>Desertimonas flava gen. nov. sp. nov.</title>
        <authorList>
            <person name="Liu S."/>
        </authorList>
    </citation>
    <scope>NUCLEOTIDE SEQUENCE [LARGE SCALE GENOMIC DNA]</scope>
    <source>
        <strain evidence="2 3">16Sb5-5</strain>
    </source>
</reference>
<evidence type="ECO:0008006" key="4">
    <source>
        <dbReference type="Google" id="ProtNLM"/>
    </source>
</evidence>
<keyword evidence="1" id="KW-1133">Transmembrane helix</keyword>
<keyword evidence="1" id="KW-0472">Membrane</keyword>
<protein>
    <recommendedName>
        <fullName evidence="4">Heavy metal transporter</fullName>
    </recommendedName>
</protein>
<comment type="caution">
    <text evidence="2">The sequence shown here is derived from an EMBL/GenBank/DDBJ whole genome shotgun (WGS) entry which is preliminary data.</text>
</comment>
<feature type="transmembrane region" description="Helical" evidence="1">
    <location>
        <begin position="12"/>
        <end position="33"/>
    </location>
</feature>
<keyword evidence="1" id="KW-0812">Transmembrane</keyword>
<evidence type="ECO:0000313" key="3">
    <source>
        <dbReference type="Proteomes" id="UP000252770"/>
    </source>
</evidence>
<evidence type="ECO:0000256" key="1">
    <source>
        <dbReference type="SAM" id="Phobius"/>
    </source>
</evidence>
<dbReference type="EMBL" id="QOUI01000010">
    <property type="protein sequence ID" value="RCK68627.1"/>
    <property type="molecule type" value="Genomic_DNA"/>
</dbReference>
<evidence type="ECO:0000313" key="2">
    <source>
        <dbReference type="EMBL" id="RCK68627.1"/>
    </source>
</evidence>
<keyword evidence="3" id="KW-1185">Reference proteome</keyword>
<organism evidence="2 3">
    <name type="scientific">Desertihabitans brevis</name>
    <dbReference type="NCBI Taxonomy" id="2268447"/>
    <lineage>
        <taxon>Bacteria</taxon>
        <taxon>Bacillati</taxon>
        <taxon>Actinomycetota</taxon>
        <taxon>Actinomycetes</taxon>
        <taxon>Propionibacteriales</taxon>
        <taxon>Propionibacteriaceae</taxon>
        <taxon>Desertihabitans</taxon>
    </lineage>
</organism>
<sequence length="293" mass="31073">MTDDHPRRGATAVGCLVVLALVLAVAGGGYALVRSRGVLEPPPPQTRCVATAGERSVTLTPDQAHYTAIITGVSVRRGLAPRAASIAMATVYQETDIRNLDWGDRDSVGLFQQRPSQGWGTVEEILDPHYATGRFYDALVQVDGWESGDINDVAQAVQRSGYPEAYRDHEADGRVLASVFTGHSPAGLRCALGPLTGADPDALVVSLTETLGDLDTDLREAGEDGPAVLEVDTDADATAWAVASHALAEAARHGVTTVAVGDRVWQHDPEALTGWEPSEEDLGRTVRITFTIG</sequence>
<dbReference type="AlphaFoldDB" id="A0A367YSA1"/>
<dbReference type="Proteomes" id="UP000252770">
    <property type="component" value="Unassembled WGS sequence"/>
</dbReference>
<dbReference type="RefSeq" id="WP_114127598.1">
    <property type="nucleotide sequence ID" value="NZ_QOUI01000010.1"/>
</dbReference>
<gene>
    <name evidence="2" type="ORF">DT076_15500</name>
</gene>
<proteinExistence type="predicted"/>